<evidence type="ECO:0000256" key="1">
    <source>
        <dbReference type="ARBA" id="ARBA00004651"/>
    </source>
</evidence>
<accession>A0A3P1V686</accession>
<dbReference type="InterPro" id="IPR014216">
    <property type="entry name" value="ABC_transptr_CydD"/>
</dbReference>
<dbReference type="InterPro" id="IPR027417">
    <property type="entry name" value="P-loop_NTPase"/>
</dbReference>
<dbReference type="Gene3D" id="3.40.50.300">
    <property type="entry name" value="P-loop containing nucleotide triphosphate hydrolases"/>
    <property type="match status" value="1"/>
</dbReference>
<dbReference type="GO" id="GO:0042883">
    <property type="term" value="P:cysteine transport"/>
    <property type="evidence" value="ECO:0007669"/>
    <property type="project" value="InterPro"/>
</dbReference>
<dbReference type="InterPro" id="IPR011527">
    <property type="entry name" value="ABC1_TM_dom"/>
</dbReference>
<feature type="transmembrane region" description="Helical" evidence="8">
    <location>
        <begin position="57"/>
        <end position="77"/>
    </location>
</feature>
<reference evidence="11 12" key="1">
    <citation type="submission" date="2018-11" db="EMBL/GenBank/DDBJ databases">
        <title>Genomes From Bacteria Associated with the Canine Oral Cavity: a Test Case for Automated Genome-Based Taxonomic Assignment.</title>
        <authorList>
            <person name="Coil D.A."/>
            <person name="Jospin G."/>
            <person name="Darling A.E."/>
            <person name="Wallis C."/>
            <person name="Davis I.J."/>
            <person name="Harris S."/>
            <person name="Eisen J.A."/>
            <person name="Holcombe L.J."/>
            <person name="O'Flynn C."/>
        </authorList>
    </citation>
    <scope>NUCLEOTIDE SEQUENCE [LARGE SCALE GENOMIC DNA]</scope>
    <source>
        <strain evidence="11 12">OH5050</strain>
    </source>
</reference>
<dbReference type="Proteomes" id="UP000271272">
    <property type="component" value="Unassembled WGS sequence"/>
</dbReference>
<evidence type="ECO:0000256" key="7">
    <source>
        <dbReference type="SAM" id="MobiDB-lite"/>
    </source>
</evidence>
<feature type="compositionally biased region" description="Low complexity" evidence="7">
    <location>
        <begin position="566"/>
        <end position="591"/>
    </location>
</feature>
<dbReference type="EMBL" id="RQZC01000005">
    <property type="protein sequence ID" value="RRD29649.1"/>
    <property type="molecule type" value="Genomic_DNA"/>
</dbReference>
<feature type="transmembrane region" description="Helical" evidence="8">
    <location>
        <begin position="20"/>
        <end position="45"/>
    </location>
</feature>
<evidence type="ECO:0000256" key="3">
    <source>
        <dbReference type="ARBA" id="ARBA00022741"/>
    </source>
</evidence>
<dbReference type="Gene3D" id="1.20.1560.10">
    <property type="entry name" value="ABC transporter type 1, transmembrane domain"/>
    <property type="match status" value="1"/>
</dbReference>
<evidence type="ECO:0000256" key="6">
    <source>
        <dbReference type="ARBA" id="ARBA00023136"/>
    </source>
</evidence>
<feature type="domain" description="ABC transmembrane type-1" evidence="10">
    <location>
        <begin position="20"/>
        <end position="302"/>
    </location>
</feature>
<dbReference type="GO" id="GO:0005886">
    <property type="term" value="C:plasma membrane"/>
    <property type="evidence" value="ECO:0007669"/>
    <property type="project" value="UniProtKB-SubCell"/>
</dbReference>
<comment type="subcellular location">
    <subcellularLocation>
        <location evidence="1">Cell membrane</location>
        <topology evidence="1">Multi-pass membrane protein</topology>
    </subcellularLocation>
</comment>
<dbReference type="InterPro" id="IPR003439">
    <property type="entry name" value="ABC_transporter-like_ATP-bd"/>
</dbReference>
<evidence type="ECO:0000259" key="9">
    <source>
        <dbReference type="PROSITE" id="PS50893"/>
    </source>
</evidence>
<keyword evidence="2 8" id="KW-0812">Transmembrane</keyword>
<evidence type="ECO:0000256" key="8">
    <source>
        <dbReference type="SAM" id="Phobius"/>
    </source>
</evidence>
<feature type="transmembrane region" description="Helical" evidence="8">
    <location>
        <begin position="159"/>
        <end position="178"/>
    </location>
</feature>
<feature type="transmembrane region" description="Helical" evidence="8">
    <location>
        <begin position="134"/>
        <end position="153"/>
    </location>
</feature>
<evidence type="ECO:0000313" key="11">
    <source>
        <dbReference type="EMBL" id="RRD29649.1"/>
    </source>
</evidence>
<dbReference type="GO" id="GO:0140359">
    <property type="term" value="F:ABC-type transporter activity"/>
    <property type="evidence" value="ECO:0007669"/>
    <property type="project" value="InterPro"/>
</dbReference>
<name>A0A3P1V686_9ACTO</name>
<keyword evidence="12" id="KW-1185">Reference proteome</keyword>
<dbReference type="Pfam" id="PF00664">
    <property type="entry name" value="ABC_membrane"/>
    <property type="match status" value="1"/>
</dbReference>
<evidence type="ECO:0000313" key="12">
    <source>
        <dbReference type="Proteomes" id="UP000271272"/>
    </source>
</evidence>
<evidence type="ECO:0000256" key="5">
    <source>
        <dbReference type="ARBA" id="ARBA00022989"/>
    </source>
</evidence>
<dbReference type="PANTHER" id="PTHR24221">
    <property type="entry name" value="ATP-BINDING CASSETTE SUB-FAMILY B"/>
    <property type="match status" value="1"/>
</dbReference>
<keyword evidence="4" id="KW-0067">ATP-binding</keyword>
<dbReference type="InterPro" id="IPR003593">
    <property type="entry name" value="AAA+_ATPase"/>
</dbReference>
<dbReference type="GO" id="GO:0016887">
    <property type="term" value="F:ATP hydrolysis activity"/>
    <property type="evidence" value="ECO:0007669"/>
    <property type="project" value="InterPro"/>
</dbReference>
<feature type="domain" description="ABC transporter" evidence="9">
    <location>
        <begin position="334"/>
        <end position="589"/>
    </location>
</feature>
<feature type="region of interest" description="Disordered" evidence="7">
    <location>
        <begin position="566"/>
        <end position="611"/>
    </location>
</feature>
<feature type="transmembrane region" description="Helical" evidence="8">
    <location>
        <begin position="239"/>
        <end position="268"/>
    </location>
</feature>
<sequence length="611" mass="63550">MKPLDPRLLRHARAARRYIVITTITGILTAGLVVAQAVLISRAIAPVILQPGATGRVGAMAAGLIIVVATRCLVLYLQEALAHRAATRTIIELRRAALEHAAALGPRWQAEHGASTATVLTRGLEDLEPYFTRYLPQLLLAATVTPATIAVLATQDLPSTITVILTIPLIPIFMILIGRMTQSFSQERLATMERLGSQVLDLIAGLPTLKALGRERGPADRVRALGRDYRLATMSTLRVAFLSGAVLEFLTTLSVAIIAVAIGFRLIYGTMDLPTALLVLMIAPEAYQPLRQVGFHFHASANGVAAAQAVFEILQAPLPARGTRPAPALGSTDIHLEGIGVRARGRWAPHRLSARIPAGGITALAGPSGAGKTTTAQVVLGLLAPDEGRVLLRPAGQDAGTGPAGTDLAEVEPGGWWEQIAWVPQRPVIVPGSVLDNVLGASADAAPASSPAAGDVPQALVEAARITGFDEVLDQLPGGWHTMVGQGGVRLSLGQRQRLALTRALASPAPLVVMDEPTAHLDAASEAHVLDGVRALASQGRTVLVIAHRAALVALADHVIEVRPGAPDGAAADDGARPSPAARPAPARAGALPRSQESPGPASPAGRGVAR</sequence>
<comment type="caution">
    <text evidence="11">The sequence shown here is derived from an EMBL/GenBank/DDBJ whole genome shotgun (WGS) entry which is preliminary data.</text>
</comment>
<dbReference type="PROSITE" id="PS50893">
    <property type="entry name" value="ABC_TRANSPORTER_2"/>
    <property type="match status" value="1"/>
</dbReference>
<dbReference type="SMART" id="SM00382">
    <property type="entry name" value="AAA"/>
    <property type="match status" value="1"/>
</dbReference>
<keyword evidence="6 8" id="KW-0472">Membrane</keyword>
<dbReference type="PROSITE" id="PS50929">
    <property type="entry name" value="ABC_TM1F"/>
    <property type="match status" value="1"/>
</dbReference>
<dbReference type="SUPFAM" id="SSF90123">
    <property type="entry name" value="ABC transporter transmembrane region"/>
    <property type="match status" value="1"/>
</dbReference>
<organism evidence="11 12">
    <name type="scientific">Actinomyces bowdenii</name>
    <dbReference type="NCBI Taxonomy" id="131109"/>
    <lineage>
        <taxon>Bacteria</taxon>
        <taxon>Bacillati</taxon>
        <taxon>Actinomycetota</taxon>
        <taxon>Actinomycetes</taxon>
        <taxon>Actinomycetales</taxon>
        <taxon>Actinomycetaceae</taxon>
        <taxon>Actinomyces</taxon>
    </lineage>
</organism>
<dbReference type="RefSeq" id="WP_124933382.1">
    <property type="nucleotide sequence ID" value="NZ_RQZC01000005.1"/>
</dbReference>
<evidence type="ECO:0000259" key="10">
    <source>
        <dbReference type="PROSITE" id="PS50929"/>
    </source>
</evidence>
<dbReference type="PANTHER" id="PTHR24221:SF590">
    <property type="entry name" value="COMPONENT LINKED WITH THE ASSEMBLY OF CYTOCHROME' TRANSPORT TRANSMEMBRANE ATP-BINDING PROTEIN ABC TRANSPORTER CYDD-RELATED"/>
    <property type="match status" value="1"/>
</dbReference>
<dbReference type="CDD" id="cd03228">
    <property type="entry name" value="ABCC_MRP_Like"/>
    <property type="match status" value="1"/>
</dbReference>
<keyword evidence="5 8" id="KW-1133">Transmembrane helix</keyword>
<dbReference type="SUPFAM" id="SSF52540">
    <property type="entry name" value="P-loop containing nucleoside triphosphate hydrolases"/>
    <property type="match status" value="1"/>
</dbReference>
<dbReference type="NCBIfam" id="TIGR02857">
    <property type="entry name" value="CydD"/>
    <property type="match status" value="1"/>
</dbReference>
<keyword evidence="3" id="KW-0547">Nucleotide-binding</keyword>
<protein>
    <submittedName>
        <fullName evidence="11">Thiol reductant ABC exporter subunit CydD</fullName>
    </submittedName>
</protein>
<proteinExistence type="predicted"/>
<dbReference type="InterPro" id="IPR039421">
    <property type="entry name" value="Type_1_exporter"/>
</dbReference>
<evidence type="ECO:0000256" key="4">
    <source>
        <dbReference type="ARBA" id="ARBA00022840"/>
    </source>
</evidence>
<dbReference type="InterPro" id="IPR036640">
    <property type="entry name" value="ABC1_TM_sf"/>
</dbReference>
<dbReference type="Pfam" id="PF00005">
    <property type="entry name" value="ABC_tran"/>
    <property type="match status" value="1"/>
</dbReference>
<dbReference type="CDD" id="cd18584">
    <property type="entry name" value="ABC_6TM_AarD_CydD"/>
    <property type="match status" value="1"/>
</dbReference>
<dbReference type="GO" id="GO:0005524">
    <property type="term" value="F:ATP binding"/>
    <property type="evidence" value="ECO:0007669"/>
    <property type="project" value="UniProtKB-KW"/>
</dbReference>
<dbReference type="AlphaFoldDB" id="A0A3P1V686"/>
<evidence type="ECO:0000256" key="2">
    <source>
        <dbReference type="ARBA" id="ARBA00022692"/>
    </source>
</evidence>
<dbReference type="OrthoDB" id="9806127at2"/>
<gene>
    <name evidence="11" type="primary">cydD</name>
    <name evidence="11" type="ORF">EII10_04800</name>
</gene>